<evidence type="ECO:0000256" key="3">
    <source>
        <dbReference type="ARBA" id="ARBA00022763"/>
    </source>
</evidence>
<gene>
    <name evidence="11" type="primary">recD</name>
    <name evidence="15" type="ORF">ABT58_07520</name>
</gene>
<dbReference type="InterPro" id="IPR041851">
    <property type="entry name" value="RecD_N_sf"/>
</dbReference>
<comment type="similarity">
    <text evidence="11">Belongs to the RecD family.</text>
</comment>
<dbReference type="RefSeq" id="WP_047873783.1">
    <property type="nucleotide sequence ID" value="NZ_BMYC01000019.1"/>
</dbReference>
<dbReference type="GO" id="GO:0009338">
    <property type="term" value="C:exodeoxyribonuclease V complex"/>
    <property type="evidence" value="ECO:0007669"/>
    <property type="project" value="InterPro"/>
</dbReference>
<evidence type="ECO:0000256" key="10">
    <source>
        <dbReference type="ARBA" id="ARBA00023235"/>
    </source>
</evidence>
<evidence type="ECO:0000256" key="11">
    <source>
        <dbReference type="HAMAP-Rule" id="MF_01487"/>
    </source>
</evidence>
<organism evidence="15 16">
    <name type="scientific">Photobacterium aphoticum</name>
    <dbReference type="NCBI Taxonomy" id="754436"/>
    <lineage>
        <taxon>Bacteria</taxon>
        <taxon>Pseudomonadati</taxon>
        <taxon>Pseudomonadota</taxon>
        <taxon>Gammaproteobacteria</taxon>
        <taxon>Vibrionales</taxon>
        <taxon>Vibrionaceae</taxon>
        <taxon>Photobacterium</taxon>
    </lineage>
</organism>
<dbReference type="Pfam" id="PF13538">
    <property type="entry name" value="UvrD_C_2"/>
    <property type="match status" value="1"/>
</dbReference>
<name>A0A0J1GPX8_9GAMM</name>
<dbReference type="InterPro" id="IPR050534">
    <property type="entry name" value="Coronavir_polyprotein_1ab"/>
</dbReference>
<dbReference type="InterPro" id="IPR006344">
    <property type="entry name" value="RecD"/>
</dbReference>
<dbReference type="InterPro" id="IPR027417">
    <property type="entry name" value="P-loop_NTPase"/>
</dbReference>
<comment type="caution">
    <text evidence="15">The sequence shown here is derived from an EMBL/GenBank/DDBJ whole genome shotgun (WGS) entry which is preliminary data.</text>
</comment>
<evidence type="ECO:0000313" key="16">
    <source>
        <dbReference type="Proteomes" id="UP000036426"/>
    </source>
</evidence>
<feature type="domain" description="RecBCD enzyme subunit RecD N-terminal" evidence="14">
    <location>
        <begin position="10"/>
        <end position="136"/>
    </location>
</feature>
<accession>A0A0J1GPX8</accession>
<comment type="catalytic activity">
    <reaction evidence="11">
        <text>ATP + H2O = ADP + phosphate + H(+)</text>
        <dbReference type="Rhea" id="RHEA:13065"/>
        <dbReference type="ChEBI" id="CHEBI:15377"/>
        <dbReference type="ChEBI" id="CHEBI:15378"/>
        <dbReference type="ChEBI" id="CHEBI:30616"/>
        <dbReference type="ChEBI" id="CHEBI:43474"/>
        <dbReference type="ChEBI" id="CHEBI:456216"/>
        <dbReference type="EC" id="5.6.2.3"/>
    </reaction>
</comment>
<feature type="region of interest" description="Disordered" evidence="12">
    <location>
        <begin position="296"/>
        <end position="316"/>
    </location>
</feature>
<evidence type="ECO:0000256" key="2">
    <source>
        <dbReference type="ARBA" id="ARBA00022741"/>
    </source>
</evidence>
<dbReference type="GO" id="GO:0000724">
    <property type="term" value="P:double-strand break repair via homologous recombination"/>
    <property type="evidence" value="ECO:0007669"/>
    <property type="project" value="UniProtKB-UniRule"/>
</dbReference>
<keyword evidence="8 11" id="KW-0238">DNA-binding</keyword>
<dbReference type="Gene3D" id="3.40.50.300">
    <property type="entry name" value="P-loop containing nucleotide triphosphate hydrolases"/>
    <property type="match status" value="3"/>
</dbReference>
<comment type="miscellaneous">
    <text evidence="11">In the RecBCD complex, RecB has a slow 3'-5' helicase, an exonuclease activity and loads RecA onto ssDNA, RecD has a fast 5'-3' helicase activity, while RecC stimulates the ATPase and processivity of the RecB helicase and contributes to recognition of the Chi site.</text>
</comment>
<evidence type="ECO:0000256" key="9">
    <source>
        <dbReference type="ARBA" id="ARBA00023204"/>
    </source>
</evidence>
<dbReference type="Proteomes" id="UP000036426">
    <property type="component" value="Unassembled WGS sequence"/>
</dbReference>
<dbReference type="GO" id="GO:0017116">
    <property type="term" value="F:single-stranded DNA helicase activity"/>
    <property type="evidence" value="ECO:0007669"/>
    <property type="project" value="TreeGrafter"/>
</dbReference>
<evidence type="ECO:0000256" key="5">
    <source>
        <dbReference type="ARBA" id="ARBA00022806"/>
    </source>
</evidence>
<keyword evidence="5 11" id="KW-0347">Helicase</keyword>
<dbReference type="Gene3D" id="1.10.10.1020">
    <property type="entry name" value="RecBCD complex, subunit RecD, N-terminal domain"/>
    <property type="match status" value="1"/>
</dbReference>
<dbReference type="AlphaFoldDB" id="A0A0J1GPX8"/>
<evidence type="ECO:0000256" key="6">
    <source>
        <dbReference type="ARBA" id="ARBA00022839"/>
    </source>
</evidence>
<dbReference type="CDD" id="cd17933">
    <property type="entry name" value="DEXSc_RecD-like"/>
    <property type="match status" value="1"/>
</dbReference>
<evidence type="ECO:0000259" key="13">
    <source>
        <dbReference type="Pfam" id="PF13538"/>
    </source>
</evidence>
<dbReference type="EMBL" id="LDOV01000012">
    <property type="protein sequence ID" value="KLV01489.1"/>
    <property type="molecule type" value="Genomic_DNA"/>
</dbReference>
<keyword evidence="16" id="KW-1185">Reference proteome</keyword>
<dbReference type="NCBIfam" id="TIGR01447">
    <property type="entry name" value="recD"/>
    <property type="match status" value="1"/>
</dbReference>
<dbReference type="SUPFAM" id="SSF52540">
    <property type="entry name" value="P-loop containing nucleoside triphosphate hydrolases"/>
    <property type="match status" value="2"/>
</dbReference>
<keyword evidence="4 11" id="KW-0378">Hydrolase</keyword>
<feature type="compositionally biased region" description="Polar residues" evidence="12">
    <location>
        <begin position="299"/>
        <end position="308"/>
    </location>
</feature>
<dbReference type="OrthoDB" id="9803432at2"/>
<evidence type="ECO:0000256" key="4">
    <source>
        <dbReference type="ARBA" id="ARBA00022801"/>
    </source>
</evidence>
<dbReference type="Pfam" id="PF21185">
    <property type="entry name" value="RecD_N"/>
    <property type="match status" value="1"/>
</dbReference>
<dbReference type="PANTHER" id="PTHR43788">
    <property type="entry name" value="DNA2/NAM7 HELICASE FAMILY MEMBER"/>
    <property type="match status" value="1"/>
</dbReference>
<keyword evidence="7 11" id="KW-0067">ATP-binding</keyword>
<dbReference type="GO" id="GO:0005524">
    <property type="term" value="F:ATP binding"/>
    <property type="evidence" value="ECO:0007669"/>
    <property type="project" value="UniProtKB-UniRule"/>
</dbReference>
<keyword evidence="2 11" id="KW-0547">Nucleotide-binding</keyword>
<feature type="domain" description="UvrD-like helicase C-terminal" evidence="13">
    <location>
        <begin position="666"/>
        <end position="712"/>
    </location>
</feature>
<dbReference type="GO" id="GO:0016887">
    <property type="term" value="F:ATP hydrolysis activity"/>
    <property type="evidence" value="ECO:0007669"/>
    <property type="project" value="RHEA"/>
</dbReference>
<comment type="subunit">
    <text evidence="11">Heterotrimer of RecB, RecC and RecD. All subunits contribute to DNA-binding.</text>
</comment>
<dbReference type="GO" id="GO:0043139">
    <property type="term" value="F:5'-3' DNA helicase activity"/>
    <property type="evidence" value="ECO:0007669"/>
    <property type="project" value="UniProtKB-UniRule"/>
</dbReference>
<evidence type="ECO:0000313" key="15">
    <source>
        <dbReference type="EMBL" id="KLV01489.1"/>
    </source>
</evidence>
<comment type="function">
    <text evidence="11">A helicase/nuclease that prepares dsDNA breaks (DSB) for recombinational DNA repair. Binds to DSBs and unwinds DNA via a highly rapid and processive ATP-dependent bidirectional helicase activity. Unwinds dsDNA until it encounters a Chi (crossover hotspot instigator) sequence from the 3' direction. Cuts ssDNA a few nucleotides 3' to the Chi site. The properties and activities of the enzyme are changed at Chi. The Chi-altered holoenzyme produces a long 3'-ssDNA overhang and facilitates RecA-binding to the ssDNA for homologous DNA recombination and repair. Holoenzyme degrades any linearized DNA that is unable to undergo homologous recombination. In the holoenzyme this subunit has ssDNA-dependent ATPase and 5'-3' helicase activity. When added to pre-assembled RecBC greatly stimulates nuclease activity and augments holoenzyme processivity. Negatively regulates the RecA-loading ability of RecBCD.</text>
</comment>
<keyword evidence="9 11" id="KW-0234">DNA repair</keyword>
<dbReference type="PANTHER" id="PTHR43788:SF6">
    <property type="entry name" value="DNA HELICASE B"/>
    <property type="match status" value="1"/>
</dbReference>
<dbReference type="PATRIC" id="fig|754436.4.peg.1600"/>
<protein>
    <recommendedName>
        <fullName evidence="11">RecBCD enzyme subunit RecD</fullName>
        <ecNumber evidence="11">5.6.2.3</ecNumber>
    </recommendedName>
    <alternativeName>
        <fullName evidence="11">DNA 5'-3' helicase subunit RecD</fullName>
    </alternativeName>
    <alternativeName>
        <fullName evidence="11">Exonuclease V subunit RecD</fullName>
        <shortName evidence="11">ExoV subunit RecD</shortName>
    </alternativeName>
    <alternativeName>
        <fullName evidence="11">Helicase/nuclease RecBCD subunit RecD</fullName>
    </alternativeName>
</protein>
<sequence>MLKRLETLTQQGILRQLDYQFAKFIAQRSEPAHAPLVGLVAALLSHELGKGHVCLPLTRLCSSQEGASSGMRTSAGTLSLFGLPSSASMALMADLPAPESWGAILATLPVVANMNNPSSSEKPAPTPLVLQDDRLYLHRYWAFEQLIATKLKAAAQPCTEDLDKLPAMLDELFPRTYTYLMQSLIQLRHAEVTDGVPVDTPARRQQEVCDKLDVAQPEQLDWAAIDAVLTRAERVDGLAELDHLVPTSACLNWQKVAAAVAITRQFAVISGGPGTGKTTTVAKLLAALVMQADNRQQRAKNGSASDSGMSDAHSEADEMATPTIKLVAPTGKAAARLTESIGSAIQSLPVSPSVRERIPTQSSTLHRLLGSVPNQVEFRHHKDNPLHLDVLVVDEASMVDLPMMARLLDALPPHAKLILLGDRDQLASVEAGAVLGDICAFSHQGYSAAQAQQLSHLTGYQLRAHSGSDTPLSPIADSLCMLQKSYRFHAQSGIGQLAKAINAGRPDRVEMVCQQGYKDIQHYALSAESYQRMINMTVLFYRHYLDLIEQQAEPKAVLEAFASVRLLCALREGDFGVTGLNQRIERELVRAGKISQTEDTWYVGRPVMITRNDHGLGLFNGDIGIAMMAPADPEAGTAATLRVYFDMPDGTIRSVLPSRLPEHDTVYAMTIHKSQGSEFSDTVMVLPTDFSPILTRELVYTGVTRAKARLYLFAQPEVNQRAVRLRTERASGLAALLA</sequence>
<keyword evidence="6 11" id="KW-0269">Exonuclease</keyword>
<dbReference type="Pfam" id="PF13245">
    <property type="entry name" value="AAA_19"/>
    <property type="match status" value="1"/>
</dbReference>
<dbReference type="GO" id="GO:0003677">
    <property type="term" value="F:DNA binding"/>
    <property type="evidence" value="ECO:0007669"/>
    <property type="project" value="UniProtKB-UniRule"/>
</dbReference>
<keyword evidence="1 11" id="KW-0540">Nuclease</keyword>
<dbReference type="EC" id="5.6.2.3" evidence="11"/>
<dbReference type="InterPro" id="IPR027785">
    <property type="entry name" value="UvrD-like_helicase_C"/>
</dbReference>
<evidence type="ECO:0000256" key="12">
    <source>
        <dbReference type="SAM" id="MobiDB-lite"/>
    </source>
</evidence>
<evidence type="ECO:0000259" key="14">
    <source>
        <dbReference type="Pfam" id="PF21185"/>
    </source>
</evidence>
<feature type="binding site" evidence="11">
    <location>
        <begin position="271"/>
        <end position="278"/>
    </location>
    <ligand>
        <name>ATP</name>
        <dbReference type="ChEBI" id="CHEBI:30616"/>
    </ligand>
</feature>
<dbReference type="GO" id="GO:0008854">
    <property type="term" value="F:exodeoxyribonuclease V activity"/>
    <property type="evidence" value="ECO:0007669"/>
    <property type="project" value="InterPro"/>
</dbReference>
<dbReference type="InterPro" id="IPR049550">
    <property type="entry name" value="RecD_N"/>
</dbReference>
<dbReference type="CDD" id="cd18809">
    <property type="entry name" value="SF1_C_RecD"/>
    <property type="match status" value="1"/>
</dbReference>
<dbReference type="HAMAP" id="MF_01487">
    <property type="entry name" value="RecD"/>
    <property type="match status" value="1"/>
</dbReference>
<evidence type="ECO:0000256" key="7">
    <source>
        <dbReference type="ARBA" id="ARBA00022840"/>
    </source>
</evidence>
<keyword evidence="3 11" id="KW-0227">DNA damage</keyword>
<evidence type="ECO:0000256" key="8">
    <source>
        <dbReference type="ARBA" id="ARBA00023125"/>
    </source>
</evidence>
<keyword evidence="10 11" id="KW-0413">Isomerase</keyword>
<proteinExistence type="inferred from homology"/>
<evidence type="ECO:0000256" key="1">
    <source>
        <dbReference type="ARBA" id="ARBA00022722"/>
    </source>
</evidence>
<reference evidence="15 16" key="1">
    <citation type="submission" date="2015-05" db="EMBL/GenBank/DDBJ databases">
        <title>Photobacterium galathea sp. nov.</title>
        <authorList>
            <person name="Machado H."/>
            <person name="Gram L."/>
        </authorList>
    </citation>
    <scope>NUCLEOTIDE SEQUENCE [LARGE SCALE GENOMIC DNA]</scope>
    <source>
        <strain evidence="15 16">DSM 25995</strain>
    </source>
</reference>